<keyword evidence="2" id="KW-1185">Reference proteome</keyword>
<proteinExistence type="predicted"/>
<sequence>MDRSRVDGWGRIDRAAVIGINVKAAGRSDQNPLIVRNTGQTESPRLSASNIAATVQSFVIGAVL</sequence>
<organism evidence="1 2">
    <name type="scientific">Lamprobacter modestohalophilus</name>
    <dbReference type="NCBI Taxonomy" id="1064514"/>
    <lineage>
        <taxon>Bacteria</taxon>
        <taxon>Pseudomonadati</taxon>
        <taxon>Pseudomonadota</taxon>
        <taxon>Gammaproteobacteria</taxon>
        <taxon>Chromatiales</taxon>
        <taxon>Chromatiaceae</taxon>
        <taxon>Lamprobacter</taxon>
    </lineage>
</organism>
<dbReference type="AlphaFoldDB" id="A0A9X0WDZ0"/>
<reference evidence="1 2" key="1">
    <citation type="journal article" date="2020" name="Microorganisms">
        <title>Osmotic Adaptation and Compatible Solute Biosynthesis of Phototrophic Bacteria as Revealed from Genome Analyses.</title>
        <authorList>
            <person name="Imhoff J.F."/>
            <person name="Rahn T."/>
            <person name="Kunzel S."/>
            <person name="Keller A."/>
            <person name="Neulinger S.C."/>
        </authorList>
    </citation>
    <scope>NUCLEOTIDE SEQUENCE [LARGE SCALE GENOMIC DNA]</scope>
    <source>
        <strain evidence="1 2">DSM 25653</strain>
    </source>
</reference>
<evidence type="ECO:0000313" key="1">
    <source>
        <dbReference type="EMBL" id="MBK1621684.1"/>
    </source>
</evidence>
<dbReference type="Proteomes" id="UP001138768">
    <property type="component" value="Unassembled WGS sequence"/>
</dbReference>
<name>A0A9X0WDZ0_9GAMM</name>
<dbReference type="EMBL" id="NRRY01000101">
    <property type="protein sequence ID" value="MBK1621684.1"/>
    <property type="molecule type" value="Genomic_DNA"/>
</dbReference>
<evidence type="ECO:0000313" key="2">
    <source>
        <dbReference type="Proteomes" id="UP001138768"/>
    </source>
</evidence>
<accession>A0A9X0WDZ0</accession>
<comment type="caution">
    <text evidence="1">The sequence shown here is derived from an EMBL/GenBank/DDBJ whole genome shotgun (WGS) entry which is preliminary data.</text>
</comment>
<gene>
    <name evidence="1" type="ORF">CKO42_25505</name>
</gene>
<protein>
    <submittedName>
        <fullName evidence="1">Uncharacterized protein</fullName>
    </submittedName>
</protein>